<dbReference type="InterPro" id="IPR001534">
    <property type="entry name" value="Transthyretin-like"/>
</dbReference>
<dbReference type="Proteomes" id="UP001303046">
    <property type="component" value="Unassembled WGS sequence"/>
</dbReference>
<evidence type="ECO:0008006" key="8">
    <source>
        <dbReference type="Google" id="ProtNLM"/>
    </source>
</evidence>
<evidence type="ECO:0000313" key="7">
    <source>
        <dbReference type="Proteomes" id="UP001303046"/>
    </source>
</evidence>
<evidence type="ECO:0000256" key="4">
    <source>
        <dbReference type="ARBA" id="ARBA00022729"/>
    </source>
</evidence>
<feature type="compositionally biased region" description="Low complexity" evidence="5">
    <location>
        <begin position="147"/>
        <end position="166"/>
    </location>
</feature>
<comment type="caution">
    <text evidence="6">The sequence shown here is derived from an EMBL/GenBank/DDBJ whole genome shotgun (WGS) entry which is preliminary data.</text>
</comment>
<keyword evidence="3" id="KW-0964">Secreted</keyword>
<evidence type="ECO:0000256" key="2">
    <source>
        <dbReference type="ARBA" id="ARBA00010112"/>
    </source>
</evidence>
<reference evidence="6 7" key="1">
    <citation type="submission" date="2023-08" db="EMBL/GenBank/DDBJ databases">
        <title>A Necator americanus chromosomal reference genome.</title>
        <authorList>
            <person name="Ilik V."/>
            <person name="Petrzelkova K.J."/>
            <person name="Pardy F."/>
            <person name="Fuh T."/>
            <person name="Niatou-Singa F.S."/>
            <person name="Gouil Q."/>
            <person name="Baker L."/>
            <person name="Ritchie M.E."/>
            <person name="Jex A.R."/>
            <person name="Gazzola D."/>
            <person name="Li H."/>
            <person name="Toshio Fujiwara R."/>
            <person name="Zhan B."/>
            <person name="Aroian R.V."/>
            <person name="Pafco B."/>
            <person name="Schwarz E.M."/>
        </authorList>
    </citation>
    <scope>NUCLEOTIDE SEQUENCE [LARGE SCALE GENOMIC DNA]</scope>
    <source>
        <strain evidence="6 7">Aroian</strain>
        <tissue evidence="6">Whole animal</tissue>
    </source>
</reference>
<dbReference type="PANTHER" id="PTHR21700">
    <property type="entry name" value="TRANSTHYRETIN-LIKE FAMILY PROTEIN-RELATED"/>
    <property type="match status" value="1"/>
</dbReference>
<dbReference type="PANTHER" id="PTHR21700:SF51">
    <property type="entry name" value="TRANSTHYRETIN-LIKE FAMILY PROTEIN"/>
    <property type="match status" value="1"/>
</dbReference>
<sequence>MCGDKPLKGAILKIIDRDHDGDKDDLLDEVRTEENGEFYLKGGTYEETPIEPALKIYHDCDHKHKACKRRVYWILPSRYINNGTVTEWMDVGSINMEINFGVVAFPRPGYERPMPMPMPMPMGGGGGYGYGGGGGFPGGGFGGGSSQGFSESQSQSFQQSQSQFGNNFGGGFGRR</sequence>
<name>A0ABR1EUI2_NECAM</name>
<gene>
    <name evidence="6" type="primary">Necator_chrX.g26091</name>
    <name evidence="6" type="ORF">RB195_025925</name>
</gene>
<feature type="region of interest" description="Disordered" evidence="5">
    <location>
        <begin position="139"/>
        <end position="175"/>
    </location>
</feature>
<evidence type="ECO:0000313" key="6">
    <source>
        <dbReference type="EMBL" id="KAK6766317.1"/>
    </source>
</evidence>
<dbReference type="Pfam" id="PF01060">
    <property type="entry name" value="TTR-52"/>
    <property type="match status" value="1"/>
</dbReference>
<accession>A0ABR1EUI2</accession>
<evidence type="ECO:0000256" key="3">
    <source>
        <dbReference type="ARBA" id="ARBA00022525"/>
    </source>
</evidence>
<evidence type="ECO:0000256" key="5">
    <source>
        <dbReference type="SAM" id="MobiDB-lite"/>
    </source>
</evidence>
<dbReference type="Gene3D" id="2.60.40.3330">
    <property type="match status" value="1"/>
</dbReference>
<keyword evidence="4" id="KW-0732">Signal</keyword>
<evidence type="ECO:0000256" key="1">
    <source>
        <dbReference type="ARBA" id="ARBA00004613"/>
    </source>
</evidence>
<comment type="subcellular location">
    <subcellularLocation>
        <location evidence="1">Secreted</location>
    </subcellularLocation>
</comment>
<dbReference type="EMBL" id="JAVFWL010000006">
    <property type="protein sequence ID" value="KAK6766317.1"/>
    <property type="molecule type" value="Genomic_DNA"/>
</dbReference>
<dbReference type="InterPro" id="IPR038479">
    <property type="entry name" value="Transthyretin-like_sf"/>
</dbReference>
<keyword evidence="7" id="KW-1185">Reference proteome</keyword>
<protein>
    <recommendedName>
        <fullName evidence="8">Transthyretin-like family protein</fullName>
    </recommendedName>
</protein>
<organism evidence="6 7">
    <name type="scientific">Necator americanus</name>
    <name type="common">Human hookworm</name>
    <dbReference type="NCBI Taxonomy" id="51031"/>
    <lineage>
        <taxon>Eukaryota</taxon>
        <taxon>Metazoa</taxon>
        <taxon>Ecdysozoa</taxon>
        <taxon>Nematoda</taxon>
        <taxon>Chromadorea</taxon>
        <taxon>Rhabditida</taxon>
        <taxon>Rhabditina</taxon>
        <taxon>Rhabditomorpha</taxon>
        <taxon>Strongyloidea</taxon>
        <taxon>Ancylostomatidae</taxon>
        <taxon>Bunostominae</taxon>
        <taxon>Necator</taxon>
    </lineage>
</organism>
<proteinExistence type="inferred from homology"/>
<comment type="similarity">
    <text evidence="2">Belongs to the nematode transthyretin-like family.</text>
</comment>